<dbReference type="GeneID" id="96903644"/>
<evidence type="ECO:0000256" key="21">
    <source>
        <dbReference type="SAM" id="MobiDB-lite"/>
    </source>
</evidence>
<keyword evidence="17 22" id="KW-0472">Membrane</keyword>
<feature type="region of interest" description="Disordered" evidence="21">
    <location>
        <begin position="486"/>
        <end position="515"/>
    </location>
</feature>
<accession>G0VEP7</accession>
<dbReference type="GO" id="GO:0005775">
    <property type="term" value="C:vacuolar lumen"/>
    <property type="evidence" value="ECO:0007669"/>
    <property type="project" value="EnsemblFungi"/>
</dbReference>
<evidence type="ECO:0000256" key="1">
    <source>
        <dbReference type="ARBA" id="ARBA00001024"/>
    </source>
</evidence>
<dbReference type="GO" id="GO:0034496">
    <property type="term" value="P:multivesicular body membrane disassembly"/>
    <property type="evidence" value="ECO:0007669"/>
    <property type="project" value="EnsemblFungi"/>
</dbReference>
<evidence type="ECO:0000256" key="15">
    <source>
        <dbReference type="ARBA" id="ARBA00023006"/>
    </source>
</evidence>
<dbReference type="PANTHER" id="PTHR47175">
    <property type="entry name" value="LIPASE ATG15-RELATED"/>
    <property type="match status" value="1"/>
</dbReference>
<evidence type="ECO:0000256" key="2">
    <source>
        <dbReference type="ARBA" id="ARBA00004270"/>
    </source>
</evidence>
<evidence type="ECO:0000313" key="25">
    <source>
        <dbReference type="Proteomes" id="UP000001640"/>
    </source>
</evidence>
<evidence type="ECO:0000256" key="19">
    <source>
        <dbReference type="ARBA" id="ARBA00024663"/>
    </source>
</evidence>
<proteinExistence type="inferred from homology"/>
<evidence type="ECO:0000256" key="12">
    <source>
        <dbReference type="ARBA" id="ARBA00022963"/>
    </source>
</evidence>
<dbReference type="EC" id="3.1.1.3" evidence="6"/>
<evidence type="ECO:0000256" key="13">
    <source>
        <dbReference type="ARBA" id="ARBA00022968"/>
    </source>
</evidence>
<evidence type="ECO:0000256" key="20">
    <source>
        <dbReference type="ARBA" id="ARBA00029828"/>
    </source>
</evidence>
<keyword evidence="11" id="KW-0378">Hydrolase</keyword>
<evidence type="ECO:0000256" key="17">
    <source>
        <dbReference type="ARBA" id="ARBA00023136"/>
    </source>
</evidence>
<dbReference type="FunFam" id="3.40.50.1820:FF:000339">
    <property type="entry name" value="Lipase, putative"/>
    <property type="match status" value="1"/>
</dbReference>
<dbReference type="GO" id="GO:0034727">
    <property type="term" value="P:piecemeal microautophagy of the nucleus"/>
    <property type="evidence" value="ECO:0007669"/>
    <property type="project" value="EnsemblFungi"/>
</dbReference>
<keyword evidence="16" id="KW-0443">Lipid metabolism</keyword>
<evidence type="ECO:0000256" key="4">
    <source>
        <dbReference type="ARBA" id="ARBA00010701"/>
    </source>
</evidence>
<dbReference type="eggNOG" id="KOG4540">
    <property type="taxonomic scope" value="Eukaryota"/>
</dbReference>
<keyword evidence="13" id="KW-0735">Signal-anchor</keyword>
<dbReference type="Proteomes" id="UP000001640">
    <property type="component" value="Chromosome 4"/>
</dbReference>
<dbReference type="RefSeq" id="XP_003676399.1">
    <property type="nucleotide sequence ID" value="XM_003676351.1"/>
</dbReference>
<dbReference type="AlphaFoldDB" id="G0VEP7"/>
<evidence type="ECO:0000256" key="16">
    <source>
        <dbReference type="ARBA" id="ARBA00023098"/>
    </source>
</evidence>
<dbReference type="OrthoDB" id="58570at2759"/>
<dbReference type="InterPro" id="IPR050805">
    <property type="entry name" value="ATG15_Lipase"/>
</dbReference>
<dbReference type="STRING" id="1064592.G0VEP7"/>
<comment type="catalytic activity">
    <reaction evidence="1">
        <text>a triacylglycerol + H2O = a diacylglycerol + a fatty acid + H(+)</text>
        <dbReference type="Rhea" id="RHEA:12044"/>
        <dbReference type="ChEBI" id="CHEBI:15377"/>
        <dbReference type="ChEBI" id="CHEBI:15378"/>
        <dbReference type="ChEBI" id="CHEBI:17855"/>
        <dbReference type="ChEBI" id="CHEBI:18035"/>
        <dbReference type="ChEBI" id="CHEBI:28868"/>
        <dbReference type="EC" id="3.1.1.3"/>
    </reaction>
</comment>
<comment type="subunit">
    <text evidence="5">Binds to both phosphatidylinositol (PI) and phosphatidylinositol 3,5-bisphosphate (PIP2).</text>
</comment>
<dbReference type="EMBL" id="HE576755">
    <property type="protein sequence ID" value="CCC70038.1"/>
    <property type="molecule type" value="Genomic_DNA"/>
</dbReference>
<dbReference type="Pfam" id="PF01764">
    <property type="entry name" value="Lipase_3"/>
    <property type="match status" value="1"/>
</dbReference>
<dbReference type="GO" id="GO:0000425">
    <property type="term" value="P:pexophagy"/>
    <property type="evidence" value="ECO:0007669"/>
    <property type="project" value="EnsemblFungi"/>
</dbReference>
<dbReference type="GO" id="GO:0004620">
    <property type="term" value="F:phospholipase activity"/>
    <property type="evidence" value="ECO:0007669"/>
    <property type="project" value="EnsemblFungi"/>
</dbReference>
<feature type="transmembrane region" description="Helical" evidence="22">
    <location>
        <begin position="21"/>
        <end position="43"/>
    </location>
</feature>
<evidence type="ECO:0000259" key="23">
    <source>
        <dbReference type="Pfam" id="PF01764"/>
    </source>
</evidence>
<sequence length="533" mass="59720">MTLRQHHITHETRKKRNTHYRILRSCLLFGIFLVILLLALLLATHPSITSQLRFPSREKQSAASNSLGKFKLIQVHRHGVGEDYQWHKSIDVDDEFIFQANKLYQEEVSALGTSSADELWTSHENYSTDSPFSYAFDLKGTTINLKRMVDRDPEMVESYLDFAMRSPRLAAKVELEWQDEDVFAPDVTDKETVISLALMSSNAYVAIPHTGNWRNVSAPWNGSESQNFGWDGDGLRGHVFANEKDNIVVISIKGTSAQGIPGSGVDETTVNDKINDNLLFSCCCARVSYLWTTVCDCYTKSYTCDETCLEKELRRKDRYFSAVTDIYRDVLEQYPTANIWMTGHSLGGALASLIGRTFGLPAVSYEAPGEYLAAKRLHLPFPPGLPAYMEGVWHFGHTADPIFMGTCNGASSSCSLVGYAMETSCHTGRVCVYDVVNDKGWRVNMLNHRIHTVIDKILTDYDEVASCIPPEPCVDCYNWKFTPDTNPDPSSSSKATTSTTLTRTSPATTTTTETDTRTSCVGRNWLGICTEYR</sequence>
<feature type="domain" description="Fungal lipase-type" evidence="23">
    <location>
        <begin position="324"/>
        <end position="354"/>
    </location>
</feature>
<evidence type="ECO:0000256" key="22">
    <source>
        <dbReference type="SAM" id="Phobius"/>
    </source>
</evidence>
<comment type="function">
    <text evidence="19">Lipase which is essential for lysis of subvacuolar cytoplasm to vacuole targeted bodies and intravacuolar autophagic bodies. Involved in the lysis of intravacuolar multivesicular body (MVB) vesicles. The intravacuolar membrane disintegration by ATG15 is critical to life span extension.</text>
</comment>
<dbReference type="GO" id="GO:0005774">
    <property type="term" value="C:vacuolar membrane"/>
    <property type="evidence" value="ECO:0007669"/>
    <property type="project" value="EnsemblFungi"/>
</dbReference>
<evidence type="ECO:0000256" key="5">
    <source>
        <dbReference type="ARBA" id="ARBA00011137"/>
    </source>
</evidence>
<keyword evidence="25" id="KW-1185">Reference proteome</keyword>
<dbReference type="Gene3D" id="3.40.50.1820">
    <property type="entry name" value="alpha/beta hydrolase"/>
    <property type="match status" value="1"/>
</dbReference>
<evidence type="ECO:0000256" key="8">
    <source>
        <dbReference type="ARBA" id="ARBA00019241"/>
    </source>
</evidence>
<evidence type="ECO:0000256" key="3">
    <source>
        <dbReference type="ARBA" id="ARBA00004343"/>
    </source>
</evidence>
<dbReference type="InParanoid" id="G0VEP7"/>
<evidence type="ECO:0000256" key="18">
    <source>
        <dbReference type="ARBA" id="ARBA00023180"/>
    </source>
</evidence>
<dbReference type="OMA" id="CHDCYNW"/>
<name>G0VEP7_NAUCA</name>
<protein>
    <recommendedName>
        <fullName evidence="7">Putative lipase ATG15</fullName>
        <ecNumber evidence="6">3.1.1.3</ecNumber>
    </recommendedName>
    <alternativeName>
        <fullName evidence="20">Autophagy-related protein 15</fullName>
    </alternativeName>
    <alternativeName>
        <fullName evidence="8">Putative lipase atg15</fullName>
    </alternativeName>
</protein>
<dbReference type="FunCoup" id="G0VEP7">
    <property type="interactions" value="86"/>
</dbReference>
<organism evidence="24 25">
    <name type="scientific">Naumovozyma castellii</name>
    <name type="common">Yeast</name>
    <name type="synonym">Saccharomyces castellii</name>
    <dbReference type="NCBI Taxonomy" id="27288"/>
    <lineage>
        <taxon>Eukaryota</taxon>
        <taxon>Fungi</taxon>
        <taxon>Dikarya</taxon>
        <taxon>Ascomycota</taxon>
        <taxon>Saccharomycotina</taxon>
        <taxon>Saccharomycetes</taxon>
        <taxon>Saccharomycetales</taxon>
        <taxon>Saccharomycetaceae</taxon>
        <taxon>Naumovozyma</taxon>
    </lineage>
</organism>
<reference key="2">
    <citation type="submission" date="2011-08" db="EMBL/GenBank/DDBJ databases">
        <title>Genome sequence of Naumovozyma castellii.</title>
        <authorList>
            <person name="Gordon J.L."/>
            <person name="Armisen D."/>
            <person name="Proux-Wera E."/>
            <person name="OhEigeartaigh S.S."/>
            <person name="Byrne K.P."/>
            <person name="Wolfe K.H."/>
        </authorList>
    </citation>
    <scope>NUCLEOTIDE SEQUENCE</scope>
    <source>
        <strain>Type strain:CBS 4309</strain>
    </source>
</reference>
<evidence type="ECO:0000256" key="10">
    <source>
        <dbReference type="ARBA" id="ARBA00022753"/>
    </source>
</evidence>
<reference evidence="24 25" key="1">
    <citation type="journal article" date="2011" name="Proc. Natl. Acad. Sci. U.S.A.">
        <title>Evolutionary erosion of yeast sex chromosomes by mating-type switching accidents.</title>
        <authorList>
            <person name="Gordon J.L."/>
            <person name="Armisen D."/>
            <person name="Proux-Wera E."/>
            <person name="Oheigeartaigh S.S."/>
            <person name="Byrne K.P."/>
            <person name="Wolfe K.H."/>
        </authorList>
    </citation>
    <scope>NUCLEOTIDE SEQUENCE [LARGE SCALE GENOMIC DNA]</scope>
    <source>
        <strain evidence="25">ATCC 76901 / BCRC 22586 / CBS 4309 / NBRC 1992 / NRRL Y-12630</strain>
    </source>
</reference>
<evidence type="ECO:0000256" key="14">
    <source>
        <dbReference type="ARBA" id="ARBA00022989"/>
    </source>
</evidence>
<dbReference type="GO" id="GO:0032585">
    <property type="term" value="C:multivesicular body membrane"/>
    <property type="evidence" value="ECO:0007669"/>
    <property type="project" value="UniProtKB-SubCell"/>
</dbReference>
<evidence type="ECO:0000256" key="7">
    <source>
        <dbReference type="ARBA" id="ARBA00018542"/>
    </source>
</evidence>
<feature type="compositionally biased region" description="Low complexity" evidence="21">
    <location>
        <begin position="490"/>
        <end position="515"/>
    </location>
</feature>
<dbReference type="InterPro" id="IPR002921">
    <property type="entry name" value="Fungal_lipase-type"/>
</dbReference>
<keyword evidence="15" id="KW-0072">Autophagy</keyword>
<evidence type="ECO:0000256" key="11">
    <source>
        <dbReference type="ARBA" id="ARBA00022801"/>
    </source>
</evidence>
<dbReference type="GO" id="GO:0004806">
    <property type="term" value="F:triacylglycerol lipase activity"/>
    <property type="evidence" value="ECO:0007669"/>
    <property type="project" value="UniProtKB-EC"/>
</dbReference>
<dbReference type="GO" id="GO:0046461">
    <property type="term" value="P:neutral lipid catabolic process"/>
    <property type="evidence" value="ECO:0007669"/>
    <property type="project" value="EnsemblFungi"/>
</dbReference>
<dbReference type="CDD" id="cd00519">
    <property type="entry name" value="Lipase_3"/>
    <property type="match status" value="1"/>
</dbReference>
<dbReference type="SUPFAM" id="SSF53474">
    <property type="entry name" value="alpha/beta-Hydrolases"/>
    <property type="match status" value="1"/>
</dbReference>
<gene>
    <name evidence="24" type="primary">NCAS0D04570</name>
    <name evidence="24" type="ordered locus">NCAS_0D04570</name>
</gene>
<keyword evidence="9 22" id="KW-0812">Transmembrane</keyword>
<comment type="similarity">
    <text evidence="4">Belongs to the AB hydrolase superfamily. Lipase family.</text>
</comment>
<evidence type="ECO:0000256" key="6">
    <source>
        <dbReference type="ARBA" id="ARBA00013279"/>
    </source>
</evidence>
<keyword evidence="12" id="KW-0442">Lipid degradation</keyword>
<keyword evidence="14 22" id="KW-1133">Transmembrane helix</keyword>
<dbReference type="InterPro" id="IPR029058">
    <property type="entry name" value="AB_hydrolase_fold"/>
</dbReference>
<keyword evidence="10" id="KW-0967">Endosome</keyword>
<comment type="subcellular location">
    <subcellularLocation>
        <location evidence="3">Endosome</location>
        <location evidence="3">Multivesicular body membrane</location>
        <topology evidence="3">Single-pass type II membrane protein</topology>
    </subcellularLocation>
    <subcellularLocation>
        <location evidence="2">Prevacuolar compartment membrane</location>
        <topology evidence="2">Single-pass type II membrane protein</topology>
    </subcellularLocation>
</comment>
<dbReference type="GO" id="GO:0006624">
    <property type="term" value="P:vacuolar protein processing"/>
    <property type="evidence" value="ECO:0007669"/>
    <property type="project" value="EnsemblFungi"/>
</dbReference>
<evidence type="ECO:0000313" key="24">
    <source>
        <dbReference type="EMBL" id="CCC70038.1"/>
    </source>
</evidence>
<dbReference type="GO" id="GO:0005783">
    <property type="term" value="C:endoplasmic reticulum"/>
    <property type="evidence" value="ECO:0007669"/>
    <property type="project" value="EnsemblFungi"/>
</dbReference>
<keyword evidence="18" id="KW-0325">Glycoprotein</keyword>
<evidence type="ECO:0000256" key="9">
    <source>
        <dbReference type="ARBA" id="ARBA00022692"/>
    </source>
</evidence>
<dbReference type="HOGENOM" id="CLU_028295_0_2_1"/>
<dbReference type="PANTHER" id="PTHR47175:SF2">
    <property type="entry name" value="LIPASE ATG15-RELATED"/>
    <property type="match status" value="1"/>
</dbReference>
<dbReference type="GO" id="GO:0006660">
    <property type="term" value="P:phosphatidylserine catabolic process"/>
    <property type="evidence" value="ECO:0007669"/>
    <property type="project" value="EnsemblFungi"/>
</dbReference>
<dbReference type="KEGG" id="ncs:NCAS_0D04570"/>